<feature type="coiled-coil region" evidence="10">
    <location>
        <begin position="527"/>
        <end position="558"/>
    </location>
</feature>
<dbReference type="EMBL" id="PUHR01000128">
    <property type="protein sequence ID" value="KAG0663768.1"/>
    <property type="molecule type" value="Genomic_DNA"/>
</dbReference>
<dbReference type="InterPro" id="IPR027417">
    <property type="entry name" value="P-loop_NTPase"/>
</dbReference>
<keyword evidence="6" id="KW-0347">Helicase</keyword>
<keyword evidence="2" id="KW-0479">Metal-binding</keyword>
<evidence type="ECO:0000256" key="5">
    <source>
        <dbReference type="ARBA" id="ARBA00022801"/>
    </source>
</evidence>
<feature type="region of interest" description="Disordered" evidence="11">
    <location>
        <begin position="23"/>
        <end position="62"/>
    </location>
</feature>
<dbReference type="SUPFAM" id="SSF57850">
    <property type="entry name" value="RING/U-box"/>
    <property type="match status" value="1"/>
</dbReference>
<dbReference type="InterPro" id="IPR001841">
    <property type="entry name" value="Znf_RING"/>
</dbReference>
<dbReference type="CDD" id="cd18008">
    <property type="entry name" value="DEXDc_SHPRH-like"/>
    <property type="match status" value="1"/>
</dbReference>
<dbReference type="PANTHER" id="PTHR45626:SF16">
    <property type="entry name" value="ATP-DEPENDENT HELICASE ULS1"/>
    <property type="match status" value="1"/>
</dbReference>
<dbReference type="PROSITE" id="PS50089">
    <property type="entry name" value="ZF_RING_2"/>
    <property type="match status" value="1"/>
</dbReference>
<keyword evidence="10" id="KW-0175">Coiled coil</keyword>
<dbReference type="PROSITE" id="PS51194">
    <property type="entry name" value="HELICASE_CTER"/>
    <property type="match status" value="1"/>
</dbReference>
<feature type="compositionally biased region" description="Basic and acidic residues" evidence="11">
    <location>
        <begin position="142"/>
        <end position="152"/>
    </location>
</feature>
<feature type="region of interest" description="Disordered" evidence="11">
    <location>
        <begin position="97"/>
        <end position="272"/>
    </location>
</feature>
<dbReference type="SMART" id="SM00487">
    <property type="entry name" value="DEXDc"/>
    <property type="match status" value="1"/>
</dbReference>
<keyword evidence="8" id="KW-0067">ATP-binding</keyword>
<evidence type="ECO:0008006" key="17">
    <source>
        <dbReference type="Google" id="ProtNLM"/>
    </source>
</evidence>
<evidence type="ECO:0000259" key="12">
    <source>
        <dbReference type="PROSITE" id="PS50089"/>
    </source>
</evidence>
<feature type="compositionally biased region" description="Acidic residues" evidence="11">
    <location>
        <begin position="125"/>
        <end position="141"/>
    </location>
</feature>
<dbReference type="GO" id="GO:0005634">
    <property type="term" value="C:nucleus"/>
    <property type="evidence" value="ECO:0007669"/>
    <property type="project" value="TreeGrafter"/>
</dbReference>
<dbReference type="Pfam" id="PF00271">
    <property type="entry name" value="Helicase_C"/>
    <property type="match status" value="1"/>
</dbReference>
<gene>
    <name evidence="15" type="ORF">C6P45_000751</name>
</gene>
<comment type="similarity">
    <text evidence="1">Belongs to the SNF2/RAD54 helicase family.</text>
</comment>
<dbReference type="OrthoDB" id="423559at2759"/>
<dbReference type="InterPro" id="IPR017907">
    <property type="entry name" value="Znf_RING_CS"/>
</dbReference>
<dbReference type="InterPro" id="IPR001650">
    <property type="entry name" value="Helicase_C-like"/>
</dbReference>
<sequence>MTDMPTIDLTLDHSDNENIMEDNIQRDNSQHNSLDTKHTERSDNDEYVAKVEEKEVSKPGSYNEKKNIKVATTLQEKLKNLVNLQNDLHLNKTENYMNKQRIHNPSVLVPKLPQFEDKMNSDSSSSDELEDIDRDDDDESSIFERKEEKKEVEEDNDIPIAQGNDDNDDNHESSMFEKEHEKKETEEEKNISAVHENDHENSSFERAHEKEEIEEDNNIPIVQEDNDDHANDDESPKLERKDEKKETEENKHSPVVQPNEAVDDFNDIPFMQPDFEESLHNKSEEEIRHQSKNEDQIHAISEILPESNSFEPSMDQIKDERKSKTVNVPAFDMTGSDDGESLQPATIIKSPLKRKASVEDLNDTPKKKRNLSIDNHLPEEEQMSVPILSTFEIDPMQEEEREEVHIPSPPVFDTKSALENKQGNTHLLSTFKKDPAVEEKITPMPVLSSFKSEPVSEEKKIPIPVLATFKTDQKKDDDNGAIIILSSDEEKEMKANEKSSEISTKHGQHPPMINDIIKETKPKPENLQMAEGNYQEIEKKYNEKEQELRNKIDSLKSSTLILKRKLARREEKLNHITTRLSSFERSSTMTSTRRLLIADIKRTAAQLKTQRDVTAKKHERVQSQLHDAKVTLNALIEEKTRKLGNAKNNLILAERDNQTSEIVLKRKELLEQKDTLYSMLSEGTISQVAYKEAMDTIEKELSTLGTTRSAPNIENPEMKSNIPTDNWLNENKEDYFAKSIVAAKKLILESKTRTSLTKNMLVQHLGVLEKYKAVFETGRSIPVFTIGTCLDSAELLFTNGVKMPVVYNLLQDYGIQYRKENIIPVDRRAQYFKSIAIAKKIIGKSERYNDVKRAMTNCLDLLNLFRQNIDKGIPPTPDIRVSVTRSVLFLMKQGLKMSKLYENLRVYHIGTTDYELRLLLRHANQPDDDFHVFGAHDEQGINKWQLNRSSNPSNSDTNGMQSNSFPTSSISNIHNAEDQENIRELLANVKENENQVEGEEMTPDELTINLLKHQRIGLRWLVNVEKSKKKAGLLADDMGLGKTVQLLALMMANKSEDKGCKTNLVVAPVSVLRVWKGEMETKIKKHVGFSTFIFNGPKGKLKSWDQIKQYDAVLVSYQTLANEFKKHWPTSLSIDQKKLSGVPTIEAMNKLKRSNEYWSPFFRDESNFYRIVLDEGQNIKNKKTQAARACCTLNSTYRWVLSGTPIQNSIEELYSLIRFLRIAPYNREERFQADIGRPFGSNKKYTFDNEDRKRALKKVQILLKAIMLRRTKTDKIDGRPILELPPKNVEVDKTNLDGEEADFYHDLENKNKKLAKRLLARKAKGNYSSVLTLLLRLRQACIHSELVIIGEKKSGTAKVANGKHFERDWLRLYNVISHMSGNKRSTVDSCLNRSTCIWCMEQLDLEESSILTGCGHVLCDSCVEPLIETGTIEGTARTSNNGILIPCRDCRSMTNETEIVSYKLYDQTINQHFSVRDLKDEYDQAMDKSRNAPIYAPDMTKLKPSPKMEQCMDLIKKVFEKSNTEKIIIFSQFTAFFDIFGHFLQTKMGIEYLRYTGDMNAEKRSNVISQFYSEVNKRILLISMKAGNSGLTLTCANHVIIVDPFWNPYVEEQAQDRCYRISQTKEVFIHRLFVKDSVEDRISELQDRKREMVDAAMDPSKLKEINGLGARELGFLFGLNSL</sequence>
<feature type="coiled-coil region" evidence="10">
    <location>
        <begin position="975"/>
        <end position="1002"/>
    </location>
</feature>
<protein>
    <recommendedName>
        <fullName evidence="17">RING-type domain-containing protein</fullName>
    </recommendedName>
</protein>
<evidence type="ECO:0000256" key="3">
    <source>
        <dbReference type="ARBA" id="ARBA00022741"/>
    </source>
</evidence>
<name>A0A9P7B8C8_MAUEX</name>
<evidence type="ECO:0000256" key="9">
    <source>
        <dbReference type="PROSITE-ProRule" id="PRU00175"/>
    </source>
</evidence>
<evidence type="ECO:0000259" key="13">
    <source>
        <dbReference type="PROSITE" id="PS51192"/>
    </source>
</evidence>
<dbReference type="Pfam" id="PF00176">
    <property type="entry name" value="SNF2-rel_dom"/>
    <property type="match status" value="1"/>
</dbReference>
<dbReference type="InterPro" id="IPR014001">
    <property type="entry name" value="Helicase_ATP-bd"/>
</dbReference>
<keyword evidence="7" id="KW-0862">Zinc</keyword>
<evidence type="ECO:0000256" key="2">
    <source>
        <dbReference type="ARBA" id="ARBA00022723"/>
    </source>
</evidence>
<dbReference type="InterPro" id="IPR050628">
    <property type="entry name" value="SNF2_RAD54_helicase_TF"/>
</dbReference>
<dbReference type="PANTHER" id="PTHR45626">
    <property type="entry name" value="TRANSCRIPTION TERMINATION FACTOR 2-RELATED"/>
    <property type="match status" value="1"/>
</dbReference>
<organism evidence="15 16">
    <name type="scientific">Maudiozyma exigua</name>
    <name type="common">Yeast</name>
    <name type="synonym">Kazachstania exigua</name>
    <dbReference type="NCBI Taxonomy" id="34358"/>
    <lineage>
        <taxon>Eukaryota</taxon>
        <taxon>Fungi</taxon>
        <taxon>Dikarya</taxon>
        <taxon>Ascomycota</taxon>
        <taxon>Saccharomycotina</taxon>
        <taxon>Saccharomycetes</taxon>
        <taxon>Saccharomycetales</taxon>
        <taxon>Saccharomycetaceae</taxon>
        <taxon>Maudiozyma</taxon>
    </lineage>
</organism>
<feature type="compositionally biased region" description="Basic and acidic residues" evidence="11">
    <location>
        <begin position="170"/>
        <end position="211"/>
    </location>
</feature>
<dbReference type="GO" id="GO:0005524">
    <property type="term" value="F:ATP binding"/>
    <property type="evidence" value="ECO:0007669"/>
    <property type="project" value="UniProtKB-KW"/>
</dbReference>
<evidence type="ECO:0000313" key="16">
    <source>
        <dbReference type="Proteomes" id="UP000750334"/>
    </source>
</evidence>
<proteinExistence type="inferred from homology"/>
<dbReference type="PROSITE" id="PS00518">
    <property type="entry name" value="ZF_RING_1"/>
    <property type="match status" value="1"/>
</dbReference>
<dbReference type="InterPro" id="IPR000330">
    <property type="entry name" value="SNF2_N"/>
</dbReference>
<keyword evidence="16" id="KW-1185">Reference proteome</keyword>
<reference evidence="15 16" key="1">
    <citation type="submission" date="2020-11" db="EMBL/GenBank/DDBJ databases">
        <title>Kefir isolates.</title>
        <authorList>
            <person name="Marcisauskas S."/>
            <person name="Kim Y."/>
            <person name="Blasche S."/>
        </authorList>
    </citation>
    <scope>NUCLEOTIDE SEQUENCE [LARGE SCALE GENOMIC DNA]</scope>
    <source>
        <strain evidence="15 16">OG2</strain>
    </source>
</reference>
<evidence type="ECO:0000259" key="14">
    <source>
        <dbReference type="PROSITE" id="PS51194"/>
    </source>
</evidence>
<keyword evidence="5" id="KW-0378">Hydrolase</keyword>
<keyword evidence="4 9" id="KW-0863">Zinc-finger</keyword>
<dbReference type="Proteomes" id="UP000750334">
    <property type="component" value="Unassembled WGS sequence"/>
</dbReference>
<dbReference type="GO" id="GO:0008094">
    <property type="term" value="F:ATP-dependent activity, acting on DNA"/>
    <property type="evidence" value="ECO:0007669"/>
    <property type="project" value="TreeGrafter"/>
</dbReference>
<feature type="domain" description="Helicase C-terminal" evidence="14">
    <location>
        <begin position="1507"/>
        <end position="1668"/>
    </location>
</feature>
<feature type="region of interest" description="Disordered" evidence="11">
    <location>
        <begin position="302"/>
        <end position="386"/>
    </location>
</feature>
<keyword evidence="3" id="KW-0547">Nucleotide-binding</keyword>
<dbReference type="GO" id="GO:0005737">
    <property type="term" value="C:cytoplasm"/>
    <property type="evidence" value="ECO:0007669"/>
    <property type="project" value="TreeGrafter"/>
</dbReference>
<dbReference type="InterPro" id="IPR038718">
    <property type="entry name" value="SNF2-like_sf"/>
</dbReference>
<dbReference type="SMART" id="SM00490">
    <property type="entry name" value="HELICc"/>
    <property type="match status" value="1"/>
</dbReference>
<evidence type="ECO:0000256" key="7">
    <source>
        <dbReference type="ARBA" id="ARBA00022833"/>
    </source>
</evidence>
<evidence type="ECO:0000313" key="15">
    <source>
        <dbReference type="EMBL" id="KAG0663768.1"/>
    </source>
</evidence>
<feature type="domain" description="RING-type" evidence="12">
    <location>
        <begin position="1396"/>
        <end position="1451"/>
    </location>
</feature>
<dbReference type="CDD" id="cd18793">
    <property type="entry name" value="SF2_C_SNF"/>
    <property type="match status" value="1"/>
</dbReference>
<dbReference type="SUPFAM" id="SSF52540">
    <property type="entry name" value="P-loop containing nucleoside triphosphate hydrolases"/>
    <property type="match status" value="2"/>
</dbReference>
<feature type="region of interest" description="Disordered" evidence="11">
    <location>
        <begin position="946"/>
        <end position="972"/>
    </location>
</feature>
<dbReference type="Gene3D" id="3.30.40.10">
    <property type="entry name" value="Zinc/RING finger domain, C3HC4 (zinc finger)"/>
    <property type="match status" value="1"/>
</dbReference>
<feature type="coiled-coil region" evidence="10">
    <location>
        <begin position="618"/>
        <end position="656"/>
    </location>
</feature>
<dbReference type="GO" id="GO:0004386">
    <property type="term" value="F:helicase activity"/>
    <property type="evidence" value="ECO:0007669"/>
    <property type="project" value="UniProtKB-KW"/>
</dbReference>
<accession>A0A9P7B8C8</accession>
<dbReference type="GO" id="GO:0016787">
    <property type="term" value="F:hydrolase activity"/>
    <property type="evidence" value="ECO:0007669"/>
    <property type="project" value="UniProtKB-KW"/>
</dbReference>
<dbReference type="PROSITE" id="PS51192">
    <property type="entry name" value="HELICASE_ATP_BIND_1"/>
    <property type="match status" value="1"/>
</dbReference>
<feature type="domain" description="Helicase ATP-binding" evidence="13">
    <location>
        <begin position="1023"/>
        <end position="1223"/>
    </location>
</feature>
<dbReference type="InterPro" id="IPR049730">
    <property type="entry name" value="SNF2/RAD54-like_C"/>
</dbReference>
<dbReference type="GO" id="GO:0008270">
    <property type="term" value="F:zinc ion binding"/>
    <property type="evidence" value="ECO:0007669"/>
    <property type="project" value="UniProtKB-KW"/>
</dbReference>
<evidence type="ECO:0000256" key="8">
    <source>
        <dbReference type="ARBA" id="ARBA00022840"/>
    </source>
</evidence>
<dbReference type="Gene3D" id="3.40.50.300">
    <property type="entry name" value="P-loop containing nucleotide triphosphate hydrolases"/>
    <property type="match status" value="1"/>
</dbReference>
<dbReference type="Gene3D" id="3.40.50.10810">
    <property type="entry name" value="Tandem AAA-ATPase domain"/>
    <property type="match status" value="1"/>
</dbReference>
<evidence type="ECO:0000256" key="1">
    <source>
        <dbReference type="ARBA" id="ARBA00007025"/>
    </source>
</evidence>
<evidence type="ECO:0000256" key="6">
    <source>
        <dbReference type="ARBA" id="ARBA00022806"/>
    </source>
</evidence>
<evidence type="ECO:0000256" key="10">
    <source>
        <dbReference type="SAM" id="Coils"/>
    </source>
</evidence>
<evidence type="ECO:0000256" key="4">
    <source>
        <dbReference type="ARBA" id="ARBA00022771"/>
    </source>
</evidence>
<dbReference type="GO" id="GO:0000724">
    <property type="term" value="P:double-strand break repair via homologous recombination"/>
    <property type="evidence" value="ECO:0007669"/>
    <property type="project" value="TreeGrafter"/>
</dbReference>
<dbReference type="InterPro" id="IPR013083">
    <property type="entry name" value="Znf_RING/FYVE/PHD"/>
</dbReference>
<evidence type="ECO:0000256" key="11">
    <source>
        <dbReference type="SAM" id="MobiDB-lite"/>
    </source>
</evidence>
<feature type="compositionally biased region" description="Basic and acidic residues" evidence="11">
    <location>
        <begin position="228"/>
        <end position="252"/>
    </location>
</feature>
<comment type="caution">
    <text evidence="15">The sequence shown here is derived from an EMBL/GenBank/DDBJ whole genome shotgun (WGS) entry which is preliminary data.</text>
</comment>